<evidence type="ECO:0000313" key="5">
    <source>
        <dbReference type="Proteomes" id="UP000305361"/>
    </source>
</evidence>
<keyword evidence="2" id="KW-0946">Virion</keyword>
<sequence length="413" mass="43864">MPAGTIALTNNSTTVTGTGTSFTSELKVNDFVVAVVGGVAYTLGVAAIASNTSLTLIQKYDGPTTSGLTWSPVPFGTMTAITAQLAAQVTYAIRGLNLDKNNWQQVFTGTGNITVNLPDGSSFTGPAWNSFTISLANKADLVSGAVGVAQGGTGQKTLSGVMTWLGLGDAAFKNTGTASGTLAAGNDSRITGAYPSSGGLISGPVQSTYSSVSLQCLAAGWSSAASSNQIFTAQGTDTRWGVNSDFYLNSGNYWAYRIYSGDPNNGTKVWEFRTDGQLRSPGSVYANGTALTSDRRLKSDFRDVEITLDDIDSFQPQHYTKQNPDDKDETSIELGVIAQDLEGKVPDLVTSFYWNEEYPDLRMVNYSGLTAWLVGYCKLLKDGVKKQGETINAQKVIIIELQKRMKAIDGLDA</sequence>
<protein>
    <submittedName>
        <fullName evidence="4">Tail fiber protein</fullName>
    </submittedName>
</protein>
<evidence type="ECO:0000256" key="2">
    <source>
        <dbReference type="ARBA" id="ARBA00022732"/>
    </source>
</evidence>
<feature type="domain" description="Peptidase S74" evidence="3">
    <location>
        <begin position="293"/>
        <end position="391"/>
    </location>
</feature>
<proteinExistence type="predicted"/>
<keyword evidence="5" id="KW-1185">Reference proteome</keyword>
<comment type="subcellular location">
    <subcellularLocation>
        <location evidence="1">Virion</location>
    </subcellularLocation>
</comment>
<evidence type="ECO:0000313" key="4">
    <source>
        <dbReference type="EMBL" id="AXH43494.1"/>
    </source>
</evidence>
<organism evidence="4 5">
    <name type="scientific">Erwinia phage vB_EhrS_49</name>
    <dbReference type="NCBI Taxonomy" id="2283026"/>
    <lineage>
        <taxon>Viruses</taxon>
        <taxon>Duplodnaviria</taxon>
        <taxon>Heunggongvirae</taxon>
        <taxon>Uroviricota</taxon>
        <taxon>Caudoviricetes</taxon>
        <taxon>Feofaniavirus</taxon>
        <taxon>Feofaniavirus Eho49</taxon>
    </lineage>
</organism>
<dbReference type="GO" id="GO:0098015">
    <property type="term" value="C:virus tail"/>
    <property type="evidence" value="ECO:0007669"/>
    <property type="project" value="UniProtKB-KW"/>
</dbReference>
<dbReference type="EMBL" id="MH443100">
    <property type="protein sequence ID" value="AXH43494.1"/>
    <property type="molecule type" value="Genomic_DNA"/>
</dbReference>
<dbReference type="InterPro" id="IPR030392">
    <property type="entry name" value="S74_ICA"/>
</dbReference>
<dbReference type="PROSITE" id="PS51688">
    <property type="entry name" value="ICA"/>
    <property type="match status" value="1"/>
</dbReference>
<dbReference type="Proteomes" id="UP000305361">
    <property type="component" value="Segment"/>
</dbReference>
<dbReference type="Pfam" id="PF13884">
    <property type="entry name" value="Peptidase_S74"/>
    <property type="match status" value="1"/>
</dbReference>
<reference evidence="4 5" key="1">
    <citation type="journal article" date="2019" name="J. Basic Microbiol.">
        <title>Complete genome sequence analysis of temperate Erwinia bacteriophages 49 and 59.</title>
        <authorList>
            <person name="Zlatohurska M."/>
            <person name="Gorb T."/>
            <person name="Romaniuk L."/>
            <person name="Korol N."/>
            <person name="Faidiuk Y."/>
            <person name="Kropinski A.M."/>
            <person name="Kushkina A."/>
            <person name="Tovkach F."/>
        </authorList>
    </citation>
    <scope>NUCLEOTIDE SEQUENCE [LARGE SCALE GENOMIC DNA]</scope>
</reference>
<keyword evidence="2" id="KW-1227">Viral tail protein</keyword>
<name>A0A4Y1NR78_9CAUD</name>
<accession>A0A4Y1NR78</accession>
<evidence type="ECO:0000259" key="3">
    <source>
        <dbReference type="PROSITE" id="PS51688"/>
    </source>
</evidence>
<evidence type="ECO:0000256" key="1">
    <source>
        <dbReference type="ARBA" id="ARBA00004328"/>
    </source>
</evidence>
<gene>
    <name evidence="4" type="ORF">MZUP3_260</name>
</gene>